<name>A0AAX4ILR6_9PEZI</name>
<dbReference type="RefSeq" id="XP_062781285.1">
    <property type="nucleotide sequence ID" value="XM_062925234.1"/>
</dbReference>
<gene>
    <name evidence="1" type="ORF">CDEST_09075</name>
</gene>
<dbReference type="KEGG" id="cdet:87945578"/>
<keyword evidence="2" id="KW-1185">Reference proteome</keyword>
<sequence length="83" mass="8793">MAEKDALSGDLLRVVRRAPHRLRHGPAAGHGWARASAGYAMLLTNGAISAQEAMLMGLADRFVSRVRTLEEGKRPASRGGVAA</sequence>
<dbReference type="Proteomes" id="UP001322277">
    <property type="component" value="Chromosome 5"/>
</dbReference>
<dbReference type="AlphaFoldDB" id="A0AAX4ILR6"/>
<proteinExistence type="predicted"/>
<evidence type="ECO:0000313" key="2">
    <source>
        <dbReference type="Proteomes" id="UP001322277"/>
    </source>
</evidence>
<organism evidence="1 2">
    <name type="scientific">Colletotrichum destructivum</name>
    <dbReference type="NCBI Taxonomy" id="34406"/>
    <lineage>
        <taxon>Eukaryota</taxon>
        <taxon>Fungi</taxon>
        <taxon>Dikarya</taxon>
        <taxon>Ascomycota</taxon>
        <taxon>Pezizomycotina</taxon>
        <taxon>Sordariomycetes</taxon>
        <taxon>Hypocreomycetidae</taxon>
        <taxon>Glomerellales</taxon>
        <taxon>Glomerellaceae</taxon>
        <taxon>Colletotrichum</taxon>
        <taxon>Colletotrichum destructivum species complex</taxon>
    </lineage>
</organism>
<dbReference type="EMBL" id="CP137309">
    <property type="protein sequence ID" value="WQF84061.1"/>
    <property type="molecule type" value="Genomic_DNA"/>
</dbReference>
<reference evidence="2" key="1">
    <citation type="journal article" date="2023" name="bioRxiv">
        <title>Complete genome of the Medicago anthracnose fungus, Colletotrichum destructivum, reveals a mini-chromosome-like region within a core chromosome.</title>
        <authorList>
            <person name="Lapalu N."/>
            <person name="Simon A."/>
            <person name="Lu A."/>
            <person name="Plaumann P.-L."/>
            <person name="Amselem J."/>
            <person name="Pigne S."/>
            <person name="Auger A."/>
            <person name="Koch C."/>
            <person name="Dallery J.-F."/>
            <person name="O'Connell R.J."/>
        </authorList>
    </citation>
    <scope>NUCLEOTIDE SEQUENCE [LARGE SCALE GENOMIC DNA]</scope>
    <source>
        <strain evidence="2">CBS 520.97</strain>
    </source>
</reference>
<accession>A0AAX4ILR6</accession>
<dbReference type="GeneID" id="87945578"/>
<evidence type="ECO:0000313" key="1">
    <source>
        <dbReference type="EMBL" id="WQF84061.1"/>
    </source>
</evidence>
<protein>
    <submittedName>
        <fullName evidence="1">Uncharacterized protein</fullName>
    </submittedName>
</protein>